<sequence>MVDLSSLTDAQLKSQLLHYGVKAGPIVGSTRALYERKLQRLMAHSSQFKFNGTSDAAKYSDSEEDEGEEEEEEEEDEEESGSEQLGPESVSRTETSATARTVGLYSQSKDLIYPQCFSPALRQGKKRGSLESSRSSSQSFSITELVEEIENRLSPQSKPAATERCSQMPKEKRVLWDLQQLNKNTMTNTSLYLTPQCLPHQKQTTTIKPACEPVTDILTELFPDTVTTPTGITATKRRSIKGAAGRPVQFKYLETPLSPATLERREIQHRLVPLWVQIVVFLLLAALLYLIYVSIEDPLENPFSVLLDSLSDEPALAPSSQDVSTSEVAA</sequence>
<dbReference type="AlphaFoldDB" id="A0A3B4BS32"/>
<proteinExistence type="predicted"/>
<dbReference type="Gene3D" id="1.10.720.40">
    <property type="match status" value="1"/>
</dbReference>
<accession>A0A3B4BS32</accession>
<dbReference type="GeneTree" id="ENSGT00940000154098"/>
<dbReference type="InterPro" id="IPR011015">
    <property type="entry name" value="LEM/LEM-like_dom_sf"/>
</dbReference>
<protein>
    <submittedName>
        <fullName evidence="3">Uncharacterized protein</fullName>
    </submittedName>
</protein>
<keyword evidence="2" id="KW-0812">Transmembrane</keyword>
<evidence type="ECO:0000256" key="2">
    <source>
        <dbReference type="SAM" id="Phobius"/>
    </source>
</evidence>
<dbReference type="STRING" id="42514.ENSPNAP00000001274"/>
<dbReference type="OMA" id="ACASKNE"/>
<dbReference type="Proteomes" id="UP001501920">
    <property type="component" value="Chromosome 9"/>
</dbReference>
<dbReference type="FunFam" id="1.10.720.40:FF:000001">
    <property type="entry name" value="LEM domain containing 2, isoform CRA_a"/>
    <property type="match status" value="1"/>
</dbReference>
<reference evidence="3 4" key="1">
    <citation type="submission" date="2020-10" db="EMBL/GenBank/DDBJ databases">
        <title>Pygocentrus nattereri (red-bellied piranha) genome, fPygNat1, primary haplotype.</title>
        <authorList>
            <person name="Myers G."/>
            <person name="Meyer A."/>
            <person name="Karagic N."/>
            <person name="Pippel M."/>
            <person name="Winkler S."/>
            <person name="Tracey A."/>
            <person name="Wood J."/>
            <person name="Formenti G."/>
            <person name="Howe K."/>
            <person name="Fedrigo O."/>
            <person name="Jarvis E.D."/>
        </authorList>
    </citation>
    <scope>NUCLEOTIDE SEQUENCE [LARGE SCALE GENOMIC DNA]</scope>
</reference>
<dbReference type="SMART" id="SM00540">
    <property type="entry name" value="LEM"/>
    <property type="match status" value="1"/>
</dbReference>
<keyword evidence="4" id="KW-1185">Reference proteome</keyword>
<reference evidence="3" key="2">
    <citation type="submission" date="2025-08" db="UniProtKB">
        <authorList>
            <consortium name="Ensembl"/>
        </authorList>
    </citation>
    <scope>IDENTIFICATION</scope>
</reference>
<evidence type="ECO:0000313" key="3">
    <source>
        <dbReference type="Ensembl" id="ENSPNAP00000001277.1"/>
    </source>
</evidence>
<organism evidence="3 4">
    <name type="scientific">Pygocentrus nattereri</name>
    <name type="common">Red-bellied piranha</name>
    <dbReference type="NCBI Taxonomy" id="42514"/>
    <lineage>
        <taxon>Eukaryota</taxon>
        <taxon>Metazoa</taxon>
        <taxon>Chordata</taxon>
        <taxon>Craniata</taxon>
        <taxon>Vertebrata</taxon>
        <taxon>Euteleostomi</taxon>
        <taxon>Actinopterygii</taxon>
        <taxon>Neopterygii</taxon>
        <taxon>Teleostei</taxon>
        <taxon>Ostariophysi</taxon>
        <taxon>Characiformes</taxon>
        <taxon>Characoidei</taxon>
        <taxon>Pygocentrus</taxon>
    </lineage>
</organism>
<keyword evidence="2" id="KW-0472">Membrane</keyword>
<evidence type="ECO:0000256" key="1">
    <source>
        <dbReference type="SAM" id="MobiDB-lite"/>
    </source>
</evidence>
<dbReference type="Ensembl" id="ENSPNAT00000012439.2">
    <property type="protein sequence ID" value="ENSPNAP00000001277.1"/>
    <property type="gene ID" value="ENSPNAG00000008077.2"/>
</dbReference>
<dbReference type="Pfam" id="PF03020">
    <property type="entry name" value="LEM"/>
    <property type="match status" value="1"/>
</dbReference>
<evidence type="ECO:0000313" key="4">
    <source>
        <dbReference type="Proteomes" id="UP001501920"/>
    </source>
</evidence>
<feature type="transmembrane region" description="Helical" evidence="2">
    <location>
        <begin position="274"/>
        <end position="295"/>
    </location>
</feature>
<dbReference type="InterPro" id="IPR051656">
    <property type="entry name" value="LEM_domain"/>
</dbReference>
<keyword evidence="2" id="KW-1133">Transmembrane helix</keyword>
<dbReference type="PANTHER" id="PTHR12019:SF22">
    <property type="entry name" value="LAMINA-ASSOCIATED POLYPEPTIDE 2, ISOFORMS BETA_GAMMA"/>
    <property type="match status" value="1"/>
</dbReference>
<dbReference type="PROSITE" id="PS50954">
    <property type="entry name" value="LEM"/>
    <property type="match status" value="1"/>
</dbReference>
<name>A0A3B4BS32_PYGNA</name>
<dbReference type="PANTHER" id="PTHR12019">
    <property type="entry name" value="LAMINA-ASSOCIATED POLYPEPTIDE THYMOPOIETIN"/>
    <property type="match status" value="1"/>
</dbReference>
<reference evidence="3" key="3">
    <citation type="submission" date="2025-09" db="UniProtKB">
        <authorList>
            <consortium name="Ensembl"/>
        </authorList>
    </citation>
    <scope>IDENTIFICATION</scope>
</reference>
<dbReference type="SUPFAM" id="SSF63451">
    <property type="entry name" value="LEM domain"/>
    <property type="match status" value="1"/>
</dbReference>
<dbReference type="CDD" id="cd12940">
    <property type="entry name" value="LEM_LAP2_LEMD1"/>
    <property type="match status" value="1"/>
</dbReference>
<feature type="region of interest" description="Disordered" evidence="1">
    <location>
        <begin position="52"/>
        <end position="98"/>
    </location>
</feature>
<feature type="compositionally biased region" description="Acidic residues" evidence="1">
    <location>
        <begin position="62"/>
        <end position="81"/>
    </location>
</feature>
<dbReference type="InterPro" id="IPR003887">
    <property type="entry name" value="LEM_dom"/>
</dbReference>